<organism evidence="1 2">
    <name type="scientific">Helicoverpa armigera</name>
    <name type="common">Cotton bollworm</name>
    <name type="synonym">Heliothis armigera</name>
    <dbReference type="NCBI Taxonomy" id="29058"/>
    <lineage>
        <taxon>Eukaryota</taxon>
        <taxon>Metazoa</taxon>
        <taxon>Ecdysozoa</taxon>
        <taxon>Arthropoda</taxon>
        <taxon>Hexapoda</taxon>
        <taxon>Insecta</taxon>
        <taxon>Pterygota</taxon>
        <taxon>Neoptera</taxon>
        <taxon>Endopterygota</taxon>
        <taxon>Lepidoptera</taxon>
        <taxon>Glossata</taxon>
        <taxon>Ditrysia</taxon>
        <taxon>Noctuoidea</taxon>
        <taxon>Noctuidae</taxon>
        <taxon>Heliothinae</taxon>
        <taxon>Helicoverpa</taxon>
    </lineage>
</organism>
<gene>
    <name evidence="1" type="primary">HaOG203638</name>
    <name evidence="1" type="ORF">B5X24_HaOG203638</name>
</gene>
<name>A0A2W1BSC3_HELAM</name>
<dbReference type="EMBL" id="KZ149934">
    <property type="protein sequence ID" value="PZC77231.1"/>
    <property type="molecule type" value="Genomic_DNA"/>
</dbReference>
<evidence type="ECO:0000313" key="2">
    <source>
        <dbReference type="Proteomes" id="UP000249218"/>
    </source>
</evidence>
<evidence type="ECO:0000313" key="1">
    <source>
        <dbReference type="EMBL" id="PZC77231.1"/>
    </source>
</evidence>
<protein>
    <submittedName>
        <fullName evidence="1">Uncharacterized protein</fullName>
    </submittedName>
</protein>
<reference evidence="1 2" key="1">
    <citation type="journal article" date="2017" name="BMC Biol.">
        <title>Genomic innovations, transcriptional plasticity and gene loss underlying the evolution and divergence of two highly polyphagous and invasive Helicoverpa pest species.</title>
        <authorList>
            <person name="Pearce S.L."/>
            <person name="Clarke D.F."/>
            <person name="East P.D."/>
            <person name="Elfekih S."/>
            <person name="Gordon K.H."/>
            <person name="Jermiin L.S."/>
            <person name="McGaughran A."/>
            <person name="Oakeshott J.G."/>
            <person name="Papanikolaou A."/>
            <person name="Perera O.P."/>
            <person name="Rane R.V."/>
            <person name="Richards S."/>
            <person name="Tay W.T."/>
            <person name="Walsh T.K."/>
            <person name="Anderson A."/>
            <person name="Anderson C.J."/>
            <person name="Asgari S."/>
            <person name="Board P.G."/>
            <person name="Bretschneider A."/>
            <person name="Campbell P.M."/>
            <person name="Chertemps T."/>
            <person name="Christeller J.T."/>
            <person name="Coppin C.W."/>
            <person name="Downes S.J."/>
            <person name="Duan G."/>
            <person name="Farnsworth C.A."/>
            <person name="Good R.T."/>
            <person name="Han L.B."/>
            <person name="Han Y.C."/>
            <person name="Hatje K."/>
            <person name="Horne I."/>
            <person name="Huang Y.P."/>
            <person name="Hughes D.S."/>
            <person name="Jacquin-Joly E."/>
            <person name="James W."/>
            <person name="Jhangiani S."/>
            <person name="Kollmar M."/>
            <person name="Kuwar S.S."/>
            <person name="Li S."/>
            <person name="Liu N.Y."/>
            <person name="Maibeche M.T."/>
            <person name="Miller J.R."/>
            <person name="Montagne N."/>
            <person name="Perry T."/>
            <person name="Qu J."/>
            <person name="Song S.V."/>
            <person name="Sutton G.G."/>
            <person name="Vogel H."/>
            <person name="Walenz B.P."/>
            <person name="Xu W."/>
            <person name="Zhang H.J."/>
            <person name="Zou Z."/>
            <person name="Batterham P."/>
            <person name="Edwards O.R."/>
            <person name="Feyereisen R."/>
            <person name="Gibbs R.A."/>
            <person name="Heckel D.G."/>
            <person name="McGrath A."/>
            <person name="Robin C."/>
            <person name="Scherer S.E."/>
            <person name="Worley K.C."/>
            <person name="Wu Y.D."/>
        </authorList>
    </citation>
    <scope>NUCLEOTIDE SEQUENCE [LARGE SCALE GENOMIC DNA]</scope>
    <source>
        <strain evidence="1">Harm_GR_Male_#8</strain>
        <tissue evidence="1">Whole organism</tissue>
    </source>
</reference>
<proteinExistence type="predicted"/>
<keyword evidence="2" id="KW-1185">Reference proteome</keyword>
<dbReference type="AlphaFoldDB" id="A0A2W1BSC3"/>
<dbReference type="Proteomes" id="UP000249218">
    <property type="component" value="Unassembled WGS sequence"/>
</dbReference>
<sequence>MCRLTKGAGDRPFLDFTTAANQCVGLHSQDSLLPATRHCREASVLLAQNLELHVTAPAPTSITFMAHNYTCHNSFMCKYKISNYLLDSDFKRFHSTLIFYAIFK</sequence>
<accession>A0A2W1BSC3</accession>